<reference evidence="2 3" key="1">
    <citation type="submission" date="2023-01" db="EMBL/GenBank/DDBJ databases">
        <title>Analysis of 21 Apiospora genomes using comparative genomics revels a genus with tremendous synthesis potential of carbohydrate active enzymes and secondary metabolites.</title>
        <authorList>
            <person name="Sorensen T."/>
        </authorList>
    </citation>
    <scope>NUCLEOTIDE SEQUENCE [LARGE SCALE GENOMIC DNA]</scope>
    <source>
        <strain evidence="2 3">CBS 117206</strain>
    </source>
</reference>
<dbReference type="EMBL" id="JAQQWP010000006">
    <property type="protein sequence ID" value="KAK8115381.1"/>
    <property type="molecule type" value="Genomic_DNA"/>
</dbReference>
<sequence length="220" mass="22748">MKFLPFLAVLLGAAAANPIANNVPSSGGGDFLAARGAGAITCANVRCTYRCEMVDNRPKCVPKPPPAKPQPKAGRAGEKCGKNTCGLGERCCNASCGICTAPDGMCTQQICTETRSPAPAPEQPEAEAEAAAEKCGKNTCGQGEYCCNESCGICAAVGGAGLHQAVLHGAAAVGPRARGGDGAEVRQEHLRLEPVLLQYELRHLCADRRRLHPAVVRVVG</sequence>
<evidence type="ECO:0000313" key="2">
    <source>
        <dbReference type="EMBL" id="KAK8115381.1"/>
    </source>
</evidence>
<keyword evidence="1" id="KW-0732">Signal</keyword>
<dbReference type="Proteomes" id="UP001392437">
    <property type="component" value="Unassembled WGS sequence"/>
</dbReference>
<proteinExistence type="predicted"/>
<feature type="chain" id="PRO_5043866833" evidence="1">
    <location>
        <begin position="17"/>
        <end position="220"/>
    </location>
</feature>
<feature type="signal peptide" evidence="1">
    <location>
        <begin position="1"/>
        <end position="16"/>
    </location>
</feature>
<comment type="caution">
    <text evidence="2">The sequence shown here is derived from an EMBL/GenBank/DDBJ whole genome shotgun (WGS) entry which is preliminary data.</text>
</comment>
<gene>
    <name evidence="2" type="ORF">PG999_007450</name>
</gene>
<organism evidence="2 3">
    <name type="scientific">Apiospora kogelbergensis</name>
    <dbReference type="NCBI Taxonomy" id="1337665"/>
    <lineage>
        <taxon>Eukaryota</taxon>
        <taxon>Fungi</taxon>
        <taxon>Dikarya</taxon>
        <taxon>Ascomycota</taxon>
        <taxon>Pezizomycotina</taxon>
        <taxon>Sordariomycetes</taxon>
        <taxon>Xylariomycetidae</taxon>
        <taxon>Amphisphaeriales</taxon>
        <taxon>Apiosporaceae</taxon>
        <taxon>Apiospora</taxon>
    </lineage>
</organism>
<protein>
    <submittedName>
        <fullName evidence="2">Uncharacterized protein</fullName>
    </submittedName>
</protein>
<name>A0AAW0QYB4_9PEZI</name>
<evidence type="ECO:0000256" key="1">
    <source>
        <dbReference type="SAM" id="SignalP"/>
    </source>
</evidence>
<dbReference type="AlphaFoldDB" id="A0AAW0QYB4"/>
<accession>A0AAW0QYB4</accession>
<evidence type="ECO:0000313" key="3">
    <source>
        <dbReference type="Proteomes" id="UP001392437"/>
    </source>
</evidence>
<keyword evidence="3" id="KW-1185">Reference proteome</keyword>